<evidence type="ECO:0000256" key="2">
    <source>
        <dbReference type="ARBA" id="ARBA00009638"/>
    </source>
</evidence>
<keyword evidence="13" id="KW-1185">Reference proteome</keyword>
<feature type="domain" description="EngB-type G" evidence="11">
    <location>
        <begin position="40"/>
        <end position="213"/>
    </location>
</feature>
<comment type="cofactor">
    <cofactor evidence="1">
        <name>Mg(2+)</name>
        <dbReference type="ChEBI" id="CHEBI:18420"/>
    </cofactor>
</comment>
<organism evidence="12 13">
    <name type="scientific">Spirobacillus cienkowskii</name>
    <dbReference type="NCBI Taxonomy" id="495820"/>
    <lineage>
        <taxon>Bacteria</taxon>
        <taxon>Pseudomonadati</taxon>
        <taxon>Bdellovibrionota</taxon>
        <taxon>Oligoflexia</taxon>
        <taxon>Silvanigrellales</taxon>
        <taxon>Spirobacillus</taxon>
    </lineage>
</organism>
<keyword evidence="9 10" id="KW-0131">Cell cycle</keyword>
<evidence type="ECO:0000313" key="12">
    <source>
        <dbReference type="EMBL" id="RDB36607.1"/>
    </source>
</evidence>
<evidence type="ECO:0000256" key="7">
    <source>
        <dbReference type="ARBA" id="ARBA00023134"/>
    </source>
</evidence>
<dbReference type="InterPro" id="IPR030393">
    <property type="entry name" value="G_ENGB_dom"/>
</dbReference>
<keyword evidence="6" id="KW-0460">Magnesium</keyword>
<dbReference type="PROSITE" id="PS51706">
    <property type="entry name" value="G_ENGB"/>
    <property type="match status" value="1"/>
</dbReference>
<dbReference type="EMBL" id="QOVW01000058">
    <property type="protein sequence ID" value="RDB36607.1"/>
    <property type="molecule type" value="Genomic_DNA"/>
</dbReference>
<dbReference type="GO" id="GO:0005525">
    <property type="term" value="F:GTP binding"/>
    <property type="evidence" value="ECO:0007669"/>
    <property type="project" value="UniProtKB-UniRule"/>
</dbReference>
<protein>
    <recommendedName>
        <fullName evidence="10">Probable GTP-binding protein EngB</fullName>
    </recommendedName>
</protein>
<dbReference type="Pfam" id="PF01926">
    <property type="entry name" value="MMR_HSR1"/>
    <property type="match status" value="1"/>
</dbReference>
<dbReference type="PANTHER" id="PTHR11649">
    <property type="entry name" value="MSS1/TRME-RELATED GTP-BINDING PROTEIN"/>
    <property type="match status" value="1"/>
</dbReference>
<name>A0A369KUV2_9BACT</name>
<dbReference type="PANTHER" id="PTHR11649:SF13">
    <property type="entry name" value="ENGB-TYPE G DOMAIN-CONTAINING PROTEIN"/>
    <property type="match status" value="1"/>
</dbReference>
<dbReference type="SUPFAM" id="SSF52540">
    <property type="entry name" value="P-loop containing nucleoside triphosphate hydrolases"/>
    <property type="match status" value="1"/>
</dbReference>
<evidence type="ECO:0000256" key="9">
    <source>
        <dbReference type="ARBA" id="ARBA00023306"/>
    </source>
</evidence>
<sequence length="223" mass="25302">MSMIQTPNADFIWKLSEKTTPLRIEFVCSGLKNSDLPPSAAPEIALVGRSNVGKSSLLNFLAGHNQLARVSHTPGRTQTINLFSAEKDAFFIVDLPGYGYAETPHKTRAHWEQSMRYFFEERPGLFAIFMLIDIRRDVQKEDEMLSRWLQNLGLKVIAIQTKCDKIHKSKWQGIRLTHAKNLALHPSQVITTSSDKKIGLTEIFQTVSGLLDSYDKDIKEQDQ</sequence>
<dbReference type="GO" id="GO:0000917">
    <property type="term" value="P:division septum assembly"/>
    <property type="evidence" value="ECO:0007669"/>
    <property type="project" value="UniProtKB-KW"/>
</dbReference>
<gene>
    <name evidence="10" type="primary">engB</name>
    <name evidence="12" type="ORF">DCC88_04055</name>
</gene>
<dbReference type="InterPro" id="IPR006073">
    <property type="entry name" value="GTP-bd"/>
</dbReference>
<accession>A0A369KUV2</accession>
<dbReference type="InterPro" id="IPR019987">
    <property type="entry name" value="GTP-bd_ribosome_bio_YsxC"/>
</dbReference>
<evidence type="ECO:0000259" key="11">
    <source>
        <dbReference type="PROSITE" id="PS51706"/>
    </source>
</evidence>
<evidence type="ECO:0000256" key="3">
    <source>
        <dbReference type="ARBA" id="ARBA00022618"/>
    </source>
</evidence>
<dbReference type="HAMAP" id="MF_00321">
    <property type="entry name" value="GTPase_EngB"/>
    <property type="match status" value="1"/>
</dbReference>
<evidence type="ECO:0000256" key="5">
    <source>
        <dbReference type="ARBA" id="ARBA00022741"/>
    </source>
</evidence>
<dbReference type="AlphaFoldDB" id="A0A369KUV2"/>
<dbReference type="RefSeq" id="WP_338637543.1">
    <property type="nucleotide sequence ID" value="NZ_CP146516.1"/>
</dbReference>
<comment type="similarity">
    <text evidence="2 10">Belongs to the TRAFAC class TrmE-Era-EngA-EngB-Septin-like GTPase superfamily. EngB GTPase family.</text>
</comment>
<keyword evidence="8 10" id="KW-0717">Septation</keyword>
<proteinExistence type="inferred from homology"/>
<evidence type="ECO:0000256" key="10">
    <source>
        <dbReference type="HAMAP-Rule" id="MF_00321"/>
    </source>
</evidence>
<dbReference type="InterPro" id="IPR027417">
    <property type="entry name" value="P-loop_NTPase"/>
</dbReference>
<dbReference type="GO" id="GO:0046872">
    <property type="term" value="F:metal ion binding"/>
    <property type="evidence" value="ECO:0007669"/>
    <property type="project" value="UniProtKB-KW"/>
</dbReference>
<evidence type="ECO:0000256" key="6">
    <source>
        <dbReference type="ARBA" id="ARBA00022842"/>
    </source>
</evidence>
<evidence type="ECO:0000256" key="4">
    <source>
        <dbReference type="ARBA" id="ARBA00022723"/>
    </source>
</evidence>
<dbReference type="CDD" id="cd01876">
    <property type="entry name" value="YihA_EngB"/>
    <property type="match status" value="1"/>
</dbReference>
<keyword evidence="3 10" id="KW-0132">Cell division</keyword>
<keyword evidence="5 10" id="KW-0547">Nucleotide-binding</keyword>
<dbReference type="Proteomes" id="UP000253934">
    <property type="component" value="Unassembled WGS sequence"/>
</dbReference>
<evidence type="ECO:0000256" key="1">
    <source>
        <dbReference type="ARBA" id="ARBA00001946"/>
    </source>
</evidence>
<evidence type="ECO:0000256" key="8">
    <source>
        <dbReference type="ARBA" id="ARBA00023210"/>
    </source>
</evidence>
<comment type="function">
    <text evidence="10">Necessary for normal cell division and for the maintenance of normal septation.</text>
</comment>
<evidence type="ECO:0000313" key="13">
    <source>
        <dbReference type="Proteomes" id="UP000253934"/>
    </source>
</evidence>
<keyword evidence="7 10" id="KW-0342">GTP-binding</keyword>
<reference evidence="12" key="1">
    <citation type="submission" date="2018-04" db="EMBL/GenBank/DDBJ databases">
        <title>Draft genome sequence of the Candidatus Spirobacillus cienkowskii, a pathogen of freshwater Daphnia species, reconstructed from hemolymph metagenomic reads.</title>
        <authorList>
            <person name="Bresciani L."/>
            <person name="Lemos L.N."/>
            <person name="Wale N."/>
            <person name="Lin J.Y."/>
            <person name="Fernandes G.R."/>
            <person name="Duffy M.A."/>
            <person name="Rodrigues J.M."/>
        </authorList>
    </citation>
    <scope>NUCLEOTIDE SEQUENCE [LARGE SCALE GENOMIC DNA]</scope>
    <source>
        <strain evidence="12">Binning01</strain>
    </source>
</reference>
<comment type="caution">
    <text evidence="12">The sequence shown here is derived from an EMBL/GenBank/DDBJ whole genome shotgun (WGS) entry which is preliminary data.</text>
</comment>
<dbReference type="Gene3D" id="3.40.50.300">
    <property type="entry name" value="P-loop containing nucleotide triphosphate hydrolases"/>
    <property type="match status" value="1"/>
</dbReference>
<keyword evidence="4" id="KW-0479">Metal-binding</keyword>
<dbReference type="NCBIfam" id="TIGR03598">
    <property type="entry name" value="GTPase_YsxC"/>
    <property type="match status" value="1"/>
</dbReference>